<proteinExistence type="predicted"/>
<organism evidence="1 2">
    <name type="scientific">Alicyclobacillus vulcanalis</name>
    <dbReference type="NCBI Taxonomy" id="252246"/>
    <lineage>
        <taxon>Bacteria</taxon>
        <taxon>Bacillati</taxon>
        <taxon>Bacillota</taxon>
        <taxon>Bacilli</taxon>
        <taxon>Bacillales</taxon>
        <taxon>Alicyclobacillaceae</taxon>
        <taxon>Alicyclobacillus</taxon>
    </lineage>
</organism>
<sequence>MWTVIYIAPTSQQAERIRLKMTEEGFLVKVKKARGAKEQYEILIPESELDEAQDVLRDILHSSLS</sequence>
<dbReference type="RefSeq" id="WP_076344356.1">
    <property type="nucleotide sequence ID" value="NZ_FTOO01000001.1"/>
</dbReference>
<dbReference type="EMBL" id="FTOO01000001">
    <property type="protein sequence ID" value="SIS55857.1"/>
    <property type="molecule type" value="Genomic_DNA"/>
</dbReference>
<evidence type="ECO:0000313" key="1">
    <source>
        <dbReference type="EMBL" id="SIS55857.1"/>
    </source>
</evidence>
<evidence type="ECO:0000313" key="2">
    <source>
        <dbReference type="Proteomes" id="UP000186156"/>
    </source>
</evidence>
<protein>
    <recommendedName>
        <fullName evidence="3">Glutamate decarboxylase</fullName>
    </recommendedName>
</protein>
<evidence type="ECO:0008006" key="3">
    <source>
        <dbReference type="Google" id="ProtNLM"/>
    </source>
</evidence>
<dbReference type="OrthoDB" id="1684603at2"/>
<keyword evidence="2" id="KW-1185">Reference proteome</keyword>
<gene>
    <name evidence="1" type="ORF">SAMN05421799_101317</name>
</gene>
<reference evidence="2" key="1">
    <citation type="submission" date="2017-01" db="EMBL/GenBank/DDBJ databases">
        <authorList>
            <person name="Varghese N."/>
            <person name="Submissions S."/>
        </authorList>
    </citation>
    <scope>NUCLEOTIDE SEQUENCE [LARGE SCALE GENOMIC DNA]</scope>
    <source>
        <strain evidence="2">DSM 16176</strain>
    </source>
</reference>
<accession>A0A1N7K2T1</accession>
<dbReference type="Proteomes" id="UP000186156">
    <property type="component" value="Unassembled WGS sequence"/>
</dbReference>
<name>A0A1N7K2T1_9BACL</name>
<dbReference type="STRING" id="252246.SAMN05421799_101317"/>
<dbReference type="AlphaFoldDB" id="A0A1N7K2T1"/>